<dbReference type="EMBL" id="JBHSQB010000005">
    <property type="protein sequence ID" value="MFC6096302.1"/>
    <property type="molecule type" value="Genomic_DNA"/>
</dbReference>
<evidence type="ECO:0000313" key="3">
    <source>
        <dbReference type="EMBL" id="MFC6096302.1"/>
    </source>
</evidence>
<dbReference type="Pfam" id="PF13419">
    <property type="entry name" value="HAD_2"/>
    <property type="match status" value="1"/>
</dbReference>
<dbReference type="InterPro" id="IPR006439">
    <property type="entry name" value="HAD-SF_hydro_IA"/>
</dbReference>
<sequence>MKNNRRNFLKNTVAAGSLGVILPSEVFSIRSRENEIVLNESRPKILFFDINETILDLEPLKKSISTVLHNRAELATLWFTTMLQYSLVVTVASQYEDFGAIGVATLQMVAKNNNIEISKEKAQESVKPILSLKPHTDVIESLKKLKNNGYRLVSFTNSSNYAVKTQLKNAAIDSYFEEQLSIEDIGKFKPHADAYNWAARKMNVKNNECMLIAAHGWDIAGALYAGWRGAFIGRPGQQLFSLAPNPELNEVSLLTIANKLCALK</sequence>
<evidence type="ECO:0000313" key="4">
    <source>
        <dbReference type="Proteomes" id="UP001596287"/>
    </source>
</evidence>
<comment type="similarity">
    <text evidence="1">Belongs to the HAD-like hydrolase superfamily. S-2-haloalkanoic acid dehalogenase family.</text>
</comment>
<dbReference type="Proteomes" id="UP001596287">
    <property type="component" value="Unassembled WGS sequence"/>
</dbReference>
<dbReference type="PANTHER" id="PTHR43316:SF3">
    <property type="entry name" value="HALOACID DEHALOGENASE, TYPE II (AFU_ORTHOLOGUE AFUA_2G07750)-RELATED"/>
    <property type="match status" value="1"/>
</dbReference>
<accession>A0ABW1PN49</accession>
<organism evidence="3 4">
    <name type="scientific">Flavobacterium qiangtangense</name>
    <dbReference type="NCBI Taxonomy" id="1442595"/>
    <lineage>
        <taxon>Bacteria</taxon>
        <taxon>Pseudomonadati</taxon>
        <taxon>Bacteroidota</taxon>
        <taxon>Flavobacteriia</taxon>
        <taxon>Flavobacteriales</taxon>
        <taxon>Flavobacteriaceae</taxon>
        <taxon>Flavobacterium</taxon>
    </lineage>
</organism>
<dbReference type="SFLD" id="SFLDG01129">
    <property type="entry name" value="C1.5:_HAD__Beta-PGM__Phosphata"/>
    <property type="match status" value="1"/>
</dbReference>
<name>A0ABW1PN49_9FLAO</name>
<dbReference type="InterPro" id="IPR036412">
    <property type="entry name" value="HAD-like_sf"/>
</dbReference>
<dbReference type="SFLD" id="SFLDS00003">
    <property type="entry name" value="Haloacid_Dehalogenase"/>
    <property type="match status" value="1"/>
</dbReference>
<dbReference type="NCBIfam" id="TIGR01428">
    <property type="entry name" value="HAD_type_II"/>
    <property type="match status" value="1"/>
</dbReference>
<proteinExistence type="inferred from homology"/>
<dbReference type="InterPro" id="IPR023198">
    <property type="entry name" value="PGP-like_dom2"/>
</dbReference>
<dbReference type="InterPro" id="IPR023214">
    <property type="entry name" value="HAD_sf"/>
</dbReference>
<dbReference type="Gene3D" id="3.40.50.1000">
    <property type="entry name" value="HAD superfamily/HAD-like"/>
    <property type="match status" value="1"/>
</dbReference>
<dbReference type="InterPro" id="IPR006328">
    <property type="entry name" value="2-HAD"/>
</dbReference>
<reference evidence="4" key="1">
    <citation type="journal article" date="2019" name="Int. J. Syst. Evol. Microbiol.">
        <title>The Global Catalogue of Microorganisms (GCM) 10K type strain sequencing project: providing services to taxonomists for standard genome sequencing and annotation.</title>
        <authorList>
            <consortium name="The Broad Institute Genomics Platform"/>
            <consortium name="The Broad Institute Genome Sequencing Center for Infectious Disease"/>
            <person name="Wu L."/>
            <person name="Ma J."/>
        </authorList>
    </citation>
    <scope>NUCLEOTIDE SEQUENCE [LARGE SCALE GENOMIC DNA]</scope>
    <source>
        <strain evidence="4">CCUG 49679</strain>
    </source>
</reference>
<comment type="caution">
    <text evidence="3">The sequence shown here is derived from an EMBL/GenBank/DDBJ whole genome shotgun (WGS) entry which is preliminary data.</text>
</comment>
<dbReference type="InterPro" id="IPR041492">
    <property type="entry name" value="HAD_2"/>
</dbReference>
<keyword evidence="4" id="KW-1185">Reference proteome</keyword>
<dbReference type="RefSeq" id="WP_379791171.1">
    <property type="nucleotide sequence ID" value="NZ_JBHSQB010000005.1"/>
</dbReference>
<keyword evidence="2" id="KW-0378">Hydrolase</keyword>
<dbReference type="SUPFAM" id="SSF56784">
    <property type="entry name" value="HAD-like"/>
    <property type="match status" value="1"/>
</dbReference>
<dbReference type="PANTHER" id="PTHR43316">
    <property type="entry name" value="HYDROLASE, HALOACID DELAHOGENASE-RELATED"/>
    <property type="match status" value="1"/>
</dbReference>
<dbReference type="NCBIfam" id="TIGR01493">
    <property type="entry name" value="HAD-SF-IA-v2"/>
    <property type="match status" value="1"/>
</dbReference>
<dbReference type="InterPro" id="IPR051540">
    <property type="entry name" value="S-2-haloacid_dehalogenase"/>
</dbReference>
<dbReference type="Gene3D" id="1.10.150.240">
    <property type="entry name" value="Putative phosphatase, domain 2"/>
    <property type="match status" value="1"/>
</dbReference>
<protein>
    <submittedName>
        <fullName evidence="3">Haloacid dehalogenase type II</fullName>
    </submittedName>
</protein>
<gene>
    <name evidence="3" type="ORF">ACFPVY_06545</name>
</gene>
<evidence type="ECO:0000256" key="2">
    <source>
        <dbReference type="ARBA" id="ARBA00022801"/>
    </source>
</evidence>
<evidence type="ECO:0000256" key="1">
    <source>
        <dbReference type="ARBA" id="ARBA00008106"/>
    </source>
</evidence>
<dbReference type="CDD" id="cd02588">
    <property type="entry name" value="HAD_L2-DEX"/>
    <property type="match status" value="1"/>
</dbReference>